<dbReference type="PaxDb" id="8022-A0A060VSK9"/>
<feature type="region of interest" description="Disordered" evidence="2">
    <location>
        <begin position="41"/>
        <end position="89"/>
    </location>
</feature>
<dbReference type="AlphaFoldDB" id="A0A060VSK9"/>
<protein>
    <submittedName>
        <fullName evidence="3">Uncharacterized protein</fullName>
    </submittedName>
</protein>
<reference evidence="3 4" key="1">
    <citation type="journal article" date="2014" name="Nat. Commun.">
        <title>The rainbow trout genome provides novel insights into evolution after whole-genome duplication in vertebrates.</title>
        <authorList>
            <person name="Berthelot C."/>
            <person name="Brunet F."/>
            <person name="Chalopin D."/>
            <person name="Juanchich A."/>
            <person name="Bernard M."/>
            <person name="Noel B."/>
            <person name="Bento P."/>
            <person name="Da Silva C."/>
            <person name="Labadie K."/>
            <person name="Alberti A."/>
            <person name="Aury J.M."/>
            <person name="Louis A."/>
            <person name="Dehais P."/>
            <person name="Bardou P."/>
            <person name="Montfort J."/>
            <person name="Klopp C."/>
            <person name="Cabau C."/>
            <person name="Gaspin C."/>
            <person name="Thorgaard G.H."/>
            <person name="Boussaha M."/>
            <person name="Quillet E."/>
            <person name="Guyomard R."/>
            <person name="Galiana D."/>
            <person name="Bobe J."/>
            <person name="Volff J.N."/>
            <person name="Genet C."/>
            <person name="Wincker P."/>
            <person name="Jaillon O."/>
            <person name="Roest Crollius H."/>
            <person name="Guiguen Y."/>
        </authorList>
    </citation>
    <scope>NUCLEOTIDE SEQUENCE [LARGE SCALE GENOMIC DNA]</scope>
</reference>
<dbReference type="Proteomes" id="UP000193380">
    <property type="component" value="Chromosome 22"/>
</dbReference>
<dbReference type="SUPFAM" id="SSF47954">
    <property type="entry name" value="Cyclin-like"/>
    <property type="match status" value="1"/>
</dbReference>
<dbReference type="STRING" id="8022.A0A060VSK9"/>
<dbReference type="PANTHER" id="PTHR23401:SF3">
    <property type="entry name" value="CYCLIN-DEPENDENT KINASE 5 ACTIVATOR 2"/>
    <property type="match status" value="1"/>
</dbReference>
<evidence type="ECO:0000313" key="4">
    <source>
        <dbReference type="Proteomes" id="UP000193380"/>
    </source>
</evidence>
<dbReference type="GO" id="GO:0016533">
    <property type="term" value="C:protein kinase 5 complex"/>
    <property type="evidence" value="ECO:0007669"/>
    <property type="project" value="InterPro"/>
</dbReference>
<evidence type="ECO:0000256" key="2">
    <source>
        <dbReference type="SAM" id="MobiDB-lite"/>
    </source>
</evidence>
<dbReference type="InterPro" id="IPR036915">
    <property type="entry name" value="Cyclin-like_sf"/>
</dbReference>
<dbReference type="Pfam" id="PF03261">
    <property type="entry name" value="CDK5_activator"/>
    <property type="match status" value="1"/>
</dbReference>
<dbReference type="GO" id="GO:0030426">
    <property type="term" value="C:growth cone"/>
    <property type="evidence" value="ECO:0007669"/>
    <property type="project" value="TreeGrafter"/>
</dbReference>
<dbReference type="GO" id="GO:0061575">
    <property type="term" value="F:cyclin-dependent protein serine/threonine kinase activator activity"/>
    <property type="evidence" value="ECO:0007669"/>
    <property type="project" value="InterPro"/>
</dbReference>
<feature type="compositionally biased region" description="Polar residues" evidence="2">
    <location>
        <begin position="54"/>
        <end position="79"/>
    </location>
</feature>
<feature type="compositionally biased region" description="Basic residues" evidence="2">
    <location>
        <begin position="41"/>
        <end position="53"/>
    </location>
</feature>
<evidence type="ECO:0000313" key="3">
    <source>
        <dbReference type="EMBL" id="CDQ57827.1"/>
    </source>
</evidence>
<gene>
    <name evidence="3" type="ORF">GSONMT00075080001</name>
</gene>
<dbReference type="GO" id="GO:0005737">
    <property type="term" value="C:cytoplasm"/>
    <property type="evidence" value="ECO:0007669"/>
    <property type="project" value="TreeGrafter"/>
</dbReference>
<dbReference type="EMBL" id="FR904292">
    <property type="protein sequence ID" value="CDQ57827.1"/>
    <property type="molecule type" value="Genomic_DNA"/>
</dbReference>
<sequence>MGTVLSIYPTTKNEAILDEGGTMQLKQGASPCLSQLSHLRKRFSNRPRKRVARKSSQTPHSHVNQLNNENNKKSLQSSTDGKKGPLTVPVPMVTTQSLQPNQPQVPSKNVELLAVQKQPSKVDLLSPRCVIIQASTGELLRCLGEFTCRRCYKLKLTYSEVIIWFRKVDQTLLLQGWQDQGFITTANLVLSTCSVRYQYPMISIAYPKSIVSSCSVSIYPTRTWVARYLTL</sequence>
<evidence type="ECO:0000256" key="1">
    <source>
        <dbReference type="ARBA" id="ARBA00010175"/>
    </source>
</evidence>
<dbReference type="InterPro" id="IPR004944">
    <property type="entry name" value="CDK5_activator"/>
</dbReference>
<dbReference type="GO" id="GO:0007420">
    <property type="term" value="P:brain development"/>
    <property type="evidence" value="ECO:0007669"/>
    <property type="project" value="TreeGrafter"/>
</dbReference>
<organism evidence="3 4">
    <name type="scientific">Oncorhynchus mykiss</name>
    <name type="common">Rainbow trout</name>
    <name type="synonym">Salmo gairdneri</name>
    <dbReference type="NCBI Taxonomy" id="8022"/>
    <lineage>
        <taxon>Eukaryota</taxon>
        <taxon>Metazoa</taxon>
        <taxon>Chordata</taxon>
        <taxon>Craniata</taxon>
        <taxon>Vertebrata</taxon>
        <taxon>Euteleostomi</taxon>
        <taxon>Actinopterygii</taxon>
        <taxon>Neopterygii</taxon>
        <taxon>Teleostei</taxon>
        <taxon>Protacanthopterygii</taxon>
        <taxon>Salmoniformes</taxon>
        <taxon>Salmonidae</taxon>
        <taxon>Salmoninae</taxon>
        <taxon>Oncorhynchus</taxon>
    </lineage>
</organism>
<name>A0A060VSK9_ONCMY</name>
<comment type="similarity">
    <text evidence="1">Belongs to the cyclin-dependent kinase 5 activator family.</text>
</comment>
<dbReference type="Gene3D" id="1.10.472.10">
    <property type="entry name" value="Cyclin-like"/>
    <property type="match status" value="1"/>
</dbReference>
<dbReference type="GO" id="GO:0007411">
    <property type="term" value="P:axon guidance"/>
    <property type="evidence" value="ECO:0007669"/>
    <property type="project" value="TreeGrafter"/>
</dbReference>
<dbReference type="GO" id="GO:0019901">
    <property type="term" value="F:protein kinase binding"/>
    <property type="evidence" value="ECO:0007669"/>
    <property type="project" value="TreeGrafter"/>
</dbReference>
<accession>A0A060VSK9</accession>
<dbReference type="PANTHER" id="PTHR23401">
    <property type="entry name" value="CYCLIN DEPENDANT KINASE-5 ACTIVATOR"/>
    <property type="match status" value="1"/>
</dbReference>
<proteinExistence type="inferred from homology"/>